<feature type="domain" description="DUF58" evidence="1">
    <location>
        <begin position="44"/>
        <end position="247"/>
    </location>
</feature>
<organism evidence="2 3">
    <name type="scientific">Lacipirellula limnantheis</name>
    <dbReference type="NCBI Taxonomy" id="2528024"/>
    <lineage>
        <taxon>Bacteria</taxon>
        <taxon>Pseudomonadati</taxon>
        <taxon>Planctomycetota</taxon>
        <taxon>Planctomycetia</taxon>
        <taxon>Pirellulales</taxon>
        <taxon>Lacipirellulaceae</taxon>
        <taxon>Lacipirellula</taxon>
    </lineage>
</organism>
<dbReference type="PANTHER" id="PTHR33608:SF7">
    <property type="entry name" value="DUF58 DOMAIN-CONTAINING PROTEIN"/>
    <property type="match status" value="1"/>
</dbReference>
<evidence type="ECO:0000259" key="1">
    <source>
        <dbReference type="Pfam" id="PF01882"/>
    </source>
</evidence>
<name>A0A517TTL1_9BACT</name>
<dbReference type="Gene3D" id="3.40.50.410">
    <property type="entry name" value="von Willebrand factor, type A domain"/>
    <property type="match status" value="1"/>
</dbReference>
<dbReference type="PANTHER" id="PTHR33608">
    <property type="entry name" value="BLL2464 PROTEIN"/>
    <property type="match status" value="1"/>
</dbReference>
<dbReference type="AlphaFoldDB" id="A0A517TTL1"/>
<reference evidence="2 3" key="1">
    <citation type="submission" date="2019-02" db="EMBL/GenBank/DDBJ databases">
        <title>Deep-cultivation of Planctomycetes and their phenomic and genomic characterization uncovers novel biology.</title>
        <authorList>
            <person name="Wiegand S."/>
            <person name="Jogler M."/>
            <person name="Boedeker C."/>
            <person name="Pinto D."/>
            <person name="Vollmers J."/>
            <person name="Rivas-Marin E."/>
            <person name="Kohn T."/>
            <person name="Peeters S.H."/>
            <person name="Heuer A."/>
            <person name="Rast P."/>
            <person name="Oberbeckmann S."/>
            <person name="Bunk B."/>
            <person name="Jeske O."/>
            <person name="Meyerdierks A."/>
            <person name="Storesund J.E."/>
            <person name="Kallscheuer N."/>
            <person name="Luecker S."/>
            <person name="Lage O.M."/>
            <person name="Pohl T."/>
            <person name="Merkel B.J."/>
            <person name="Hornburger P."/>
            <person name="Mueller R.-W."/>
            <person name="Bruemmer F."/>
            <person name="Labrenz M."/>
            <person name="Spormann A.M."/>
            <person name="Op den Camp H."/>
            <person name="Overmann J."/>
            <person name="Amann R."/>
            <person name="Jetten M.S.M."/>
            <person name="Mascher T."/>
            <person name="Medema M.H."/>
            <person name="Devos D.P."/>
            <person name="Kaster A.-K."/>
            <person name="Ovreas L."/>
            <person name="Rohde M."/>
            <person name="Galperin M.Y."/>
            <person name="Jogler C."/>
        </authorList>
    </citation>
    <scope>NUCLEOTIDE SEQUENCE [LARGE SCALE GENOMIC DNA]</scope>
    <source>
        <strain evidence="2 3">I41</strain>
    </source>
</reference>
<dbReference type="EMBL" id="CP036339">
    <property type="protein sequence ID" value="QDT71702.1"/>
    <property type="molecule type" value="Genomic_DNA"/>
</dbReference>
<dbReference type="Proteomes" id="UP000317909">
    <property type="component" value="Chromosome"/>
</dbReference>
<dbReference type="SUPFAM" id="SSF53300">
    <property type="entry name" value="vWA-like"/>
    <property type="match status" value="1"/>
</dbReference>
<gene>
    <name evidence="2" type="ORF">I41_08620</name>
</gene>
<dbReference type="KEGG" id="llh:I41_08620"/>
<keyword evidence="3" id="KW-1185">Reference proteome</keyword>
<sequence>MLTDPAFIRRLDSLYLLARKVLGGSLQADRKTQQRGTGITFADYSEYYHGADYRAIDWRVYARFETLVIKLFELEEDATVYLLVDSSRSMESKYLYARKLGAALGYIALRSLDRLAVYGLADRLNPLLDVCRGGAKTLEFLRALDAAETFGGDTDLTACAKVFQARHRRRGLVIVLSDFLFPGGFEEGLRYLQYHNHEVFCLQVQDDNDVRCDWKGDLELECVETAQRKRVTITPREARRYEQAVAEWNESLRACCARTGIGLASTSTAPPFESVIQDILRRGGLVA</sequence>
<dbReference type="Pfam" id="PF01882">
    <property type="entry name" value="DUF58"/>
    <property type="match status" value="1"/>
</dbReference>
<dbReference type="InterPro" id="IPR002881">
    <property type="entry name" value="DUF58"/>
</dbReference>
<evidence type="ECO:0000313" key="2">
    <source>
        <dbReference type="EMBL" id="QDT71702.1"/>
    </source>
</evidence>
<accession>A0A517TTL1</accession>
<evidence type="ECO:0000313" key="3">
    <source>
        <dbReference type="Proteomes" id="UP000317909"/>
    </source>
</evidence>
<proteinExistence type="predicted"/>
<dbReference type="InterPro" id="IPR036465">
    <property type="entry name" value="vWFA_dom_sf"/>
</dbReference>
<dbReference type="OrthoDB" id="9780819at2"/>
<protein>
    <recommendedName>
        <fullName evidence="1">DUF58 domain-containing protein</fullName>
    </recommendedName>
</protein>
<dbReference type="RefSeq" id="WP_145431181.1">
    <property type="nucleotide sequence ID" value="NZ_CP036339.1"/>
</dbReference>